<dbReference type="Proteomes" id="UP000324222">
    <property type="component" value="Unassembled WGS sequence"/>
</dbReference>
<sequence>MSPREEYSPRSIYFSPLCRPPVRVKEGHGGRAEGRLAGGGRRAVAACGGGGGGSGGGRRVLHPRRHYSYAGQDGCRGCAHTVPSAHEIDIIGGGRRWAVLAVGGGEGYAHTLPSTHGADVPKRIIRAIGPEKRITLHEKCINCNVADLKLHHRGLFNHAACR</sequence>
<gene>
    <name evidence="1" type="ORF">E2C01_070167</name>
</gene>
<dbReference type="AlphaFoldDB" id="A0A5B7HWJ6"/>
<comment type="caution">
    <text evidence="1">The sequence shown here is derived from an EMBL/GenBank/DDBJ whole genome shotgun (WGS) entry which is preliminary data.</text>
</comment>
<evidence type="ECO:0000313" key="2">
    <source>
        <dbReference type="Proteomes" id="UP000324222"/>
    </source>
</evidence>
<evidence type="ECO:0000313" key="1">
    <source>
        <dbReference type="EMBL" id="MPC75772.1"/>
    </source>
</evidence>
<reference evidence="1 2" key="1">
    <citation type="submission" date="2019-05" db="EMBL/GenBank/DDBJ databases">
        <title>Another draft genome of Portunus trituberculatus and its Hox gene families provides insights of decapod evolution.</title>
        <authorList>
            <person name="Jeong J.-H."/>
            <person name="Song I."/>
            <person name="Kim S."/>
            <person name="Choi T."/>
            <person name="Kim D."/>
            <person name="Ryu S."/>
            <person name="Kim W."/>
        </authorList>
    </citation>
    <scope>NUCLEOTIDE SEQUENCE [LARGE SCALE GENOMIC DNA]</scope>
    <source>
        <tissue evidence="1">Muscle</tissue>
    </source>
</reference>
<accession>A0A5B7HWJ6</accession>
<dbReference type="EMBL" id="VSRR010041826">
    <property type="protein sequence ID" value="MPC75772.1"/>
    <property type="molecule type" value="Genomic_DNA"/>
</dbReference>
<keyword evidence="2" id="KW-1185">Reference proteome</keyword>
<name>A0A5B7HWJ6_PORTR</name>
<organism evidence="1 2">
    <name type="scientific">Portunus trituberculatus</name>
    <name type="common">Swimming crab</name>
    <name type="synonym">Neptunus trituberculatus</name>
    <dbReference type="NCBI Taxonomy" id="210409"/>
    <lineage>
        <taxon>Eukaryota</taxon>
        <taxon>Metazoa</taxon>
        <taxon>Ecdysozoa</taxon>
        <taxon>Arthropoda</taxon>
        <taxon>Crustacea</taxon>
        <taxon>Multicrustacea</taxon>
        <taxon>Malacostraca</taxon>
        <taxon>Eumalacostraca</taxon>
        <taxon>Eucarida</taxon>
        <taxon>Decapoda</taxon>
        <taxon>Pleocyemata</taxon>
        <taxon>Brachyura</taxon>
        <taxon>Eubrachyura</taxon>
        <taxon>Portunoidea</taxon>
        <taxon>Portunidae</taxon>
        <taxon>Portuninae</taxon>
        <taxon>Portunus</taxon>
    </lineage>
</organism>
<proteinExistence type="predicted"/>
<protein>
    <submittedName>
        <fullName evidence="1">Uncharacterized protein</fullName>
    </submittedName>
</protein>